<name>N9Q4K2_9GAMM</name>
<dbReference type="Proteomes" id="UP000013173">
    <property type="component" value="Unassembled WGS sequence"/>
</dbReference>
<keyword evidence="4" id="KW-1185">Reference proteome</keyword>
<dbReference type="SUPFAM" id="SSF53955">
    <property type="entry name" value="Lysozyme-like"/>
    <property type="match status" value="1"/>
</dbReference>
<accession>N9Q4K2</accession>
<dbReference type="InterPro" id="IPR008258">
    <property type="entry name" value="Transglycosylase_SLT_dom_1"/>
</dbReference>
<dbReference type="GO" id="GO:0000270">
    <property type="term" value="P:peptidoglycan metabolic process"/>
    <property type="evidence" value="ECO:0007669"/>
    <property type="project" value="InterPro"/>
</dbReference>
<dbReference type="Pfam" id="PF01464">
    <property type="entry name" value="SLT"/>
    <property type="match status" value="1"/>
</dbReference>
<dbReference type="AlphaFoldDB" id="N9Q4K2"/>
<dbReference type="CDD" id="cd00254">
    <property type="entry name" value="LT-like"/>
    <property type="match status" value="1"/>
</dbReference>
<comment type="caution">
    <text evidence="3">The sequence shown here is derived from an EMBL/GenBank/DDBJ whole genome shotgun (WGS) entry which is preliminary data.</text>
</comment>
<reference evidence="3 4" key="1">
    <citation type="submission" date="2013-02" db="EMBL/GenBank/DDBJ databases">
        <title>The Genome Sequence of Acinetobacter sp. NIPH 2168.</title>
        <authorList>
            <consortium name="The Broad Institute Genome Sequencing Platform"/>
            <consortium name="The Broad Institute Genome Sequencing Center for Infectious Disease"/>
            <person name="Cerqueira G."/>
            <person name="Feldgarden M."/>
            <person name="Courvalin P."/>
            <person name="Perichon B."/>
            <person name="Grillot-Courvalin C."/>
            <person name="Clermont D."/>
            <person name="Rocha E."/>
            <person name="Yoon E.-J."/>
            <person name="Nemec A."/>
            <person name="Walker B."/>
            <person name="Young S.K."/>
            <person name="Zeng Q."/>
            <person name="Gargeya S."/>
            <person name="Fitzgerald M."/>
            <person name="Haas B."/>
            <person name="Abouelleil A."/>
            <person name="Alvarado L."/>
            <person name="Arachchi H.M."/>
            <person name="Berlin A.M."/>
            <person name="Chapman S.B."/>
            <person name="Dewar J."/>
            <person name="Goldberg J."/>
            <person name="Griggs A."/>
            <person name="Gujja S."/>
            <person name="Hansen M."/>
            <person name="Howarth C."/>
            <person name="Imamovic A."/>
            <person name="Larimer J."/>
            <person name="McCowan C."/>
            <person name="Murphy C."/>
            <person name="Neiman D."/>
            <person name="Pearson M."/>
            <person name="Priest M."/>
            <person name="Roberts A."/>
            <person name="Saif S."/>
            <person name="Shea T."/>
            <person name="Sisk P."/>
            <person name="Sykes S."/>
            <person name="Wortman J."/>
            <person name="Nusbaum C."/>
            <person name="Birren B."/>
        </authorList>
    </citation>
    <scope>NUCLEOTIDE SEQUENCE [LARGE SCALE GENOMIC DNA]</scope>
    <source>
        <strain evidence="3 4">NIPH 2168</strain>
    </source>
</reference>
<sequence length="239" mass="26550">MLKNMIIGIFCSAPLLVYASPYDELIYKHSMANGLDPNLVTAIMARESAFKANARSPKDARGLMQVIPSTARLMGVDPSRLYEPEQSIIAGTRYLAFLTKRFNGDLTKVIAGYNAGHGAVEKFGGIPPYRETQNYVRFVSSKYLALNGGGTFQNFNKNNSEPKRTSDILVLSNWQQKQYPTYSGNSNESVPDTYASRPEPVRLRANYPVDQNASMPQQASVQQASFVKTLNNGQYVQVF</sequence>
<proteinExistence type="inferred from homology"/>
<dbReference type="Gene3D" id="1.10.530.10">
    <property type="match status" value="1"/>
</dbReference>
<dbReference type="PANTHER" id="PTHR37423">
    <property type="entry name" value="SOLUBLE LYTIC MUREIN TRANSGLYCOSYLASE-RELATED"/>
    <property type="match status" value="1"/>
</dbReference>
<dbReference type="EMBL" id="APRW01000001">
    <property type="protein sequence ID" value="ENX24886.1"/>
    <property type="molecule type" value="Genomic_DNA"/>
</dbReference>
<evidence type="ECO:0000313" key="4">
    <source>
        <dbReference type="Proteomes" id="UP000013173"/>
    </source>
</evidence>
<dbReference type="GO" id="GO:0016020">
    <property type="term" value="C:membrane"/>
    <property type="evidence" value="ECO:0007669"/>
    <property type="project" value="InterPro"/>
</dbReference>
<feature type="domain" description="Transglycosylase SLT" evidence="2">
    <location>
        <begin position="25"/>
        <end position="130"/>
    </location>
</feature>
<evidence type="ECO:0000313" key="3">
    <source>
        <dbReference type="EMBL" id="ENX24886.1"/>
    </source>
</evidence>
<dbReference type="OrthoDB" id="9815002at2"/>
<evidence type="ECO:0000259" key="2">
    <source>
        <dbReference type="Pfam" id="PF01464"/>
    </source>
</evidence>
<comment type="similarity">
    <text evidence="1">Belongs to the transglycosylase Slt family.</text>
</comment>
<organism evidence="3 4">
    <name type="scientific">Acinetobacter vivianii</name>
    <dbReference type="NCBI Taxonomy" id="1776742"/>
    <lineage>
        <taxon>Bacteria</taxon>
        <taxon>Pseudomonadati</taxon>
        <taxon>Pseudomonadota</taxon>
        <taxon>Gammaproteobacteria</taxon>
        <taxon>Moraxellales</taxon>
        <taxon>Moraxellaceae</taxon>
        <taxon>Acinetobacter</taxon>
    </lineage>
</organism>
<gene>
    <name evidence="3" type="ORF">F892_00036</name>
</gene>
<dbReference type="PROSITE" id="PS00922">
    <property type="entry name" value="TRANSGLYCOSYLASE"/>
    <property type="match status" value="1"/>
</dbReference>
<dbReference type="GO" id="GO:0008933">
    <property type="term" value="F:peptidoglycan lytic transglycosylase activity"/>
    <property type="evidence" value="ECO:0007669"/>
    <property type="project" value="InterPro"/>
</dbReference>
<evidence type="ECO:0000256" key="1">
    <source>
        <dbReference type="ARBA" id="ARBA00007734"/>
    </source>
</evidence>
<dbReference type="InterPro" id="IPR000189">
    <property type="entry name" value="Transglyc_AS"/>
</dbReference>
<dbReference type="PANTHER" id="PTHR37423:SF2">
    <property type="entry name" value="MEMBRANE-BOUND LYTIC MUREIN TRANSGLYCOSYLASE C"/>
    <property type="match status" value="1"/>
</dbReference>
<dbReference type="HOGENOM" id="CLU_1168667_0_0_6"/>
<dbReference type="InterPro" id="IPR023346">
    <property type="entry name" value="Lysozyme-like_dom_sf"/>
</dbReference>
<protein>
    <recommendedName>
        <fullName evidence="2">Transglycosylase SLT domain-containing protein</fullName>
    </recommendedName>
</protein>
<dbReference type="PATRIC" id="fig|1217706.3.peg.27"/>